<gene>
    <name evidence="2" type="ORF">FJTKL_13164</name>
</gene>
<dbReference type="InterPro" id="IPR036249">
    <property type="entry name" value="Thioredoxin-like_sf"/>
</dbReference>
<sequence length="124" mass="13475">MSFIRRFFSGFSSPPITMEAAKTKAQSLIDENAVMVFSKSYCPYCRASKKTLQSAGAQFKVYELNEESDGSAIQDALEELSGQRTVPNIFFGKKHIGGNSDLDALGSSLKTKLQEVGAVARANL</sequence>
<dbReference type="PROSITE" id="PS51354">
    <property type="entry name" value="GLUTAREDOXIN_2"/>
    <property type="match status" value="1"/>
</dbReference>
<dbReference type="PANTHER" id="PTHR45694:SF18">
    <property type="entry name" value="GLUTAREDOXIN-1-RELATED"/>
    <property type="match status" value="1"/>
</dbReference>
<dbReference type="PRINTS" id="PR00160">
    <property type="entry name" value="GLUTAREDOXIN"/>
</dbReference>
<keyword evidence="3" id="KW-1185">Reference proteome</keyword>
<dbReference type="Pfam" id="PF00462">
    <property type="entry name" value="Glutaredoxin"/>
    <property type="match status" value="1"/>
</dbReference>
<dbReference type="Proteomes" id="UP001600888">
    <property type="component" value="Unassembled WGS sequence"/>
</dbReference>
<dbReference type="Gene3D" id="3.40.30.10">
    <property type="entry name" value="Glutaredoxin"/>
    <property type="match status" value="1"/>
</dbReference>
<dbReference type="CDD" id="cd03419">
    <property type="entry name" value="GRX_GRXh_1_2_like"/>
    <property type="match status" value="1"/>
</dbReference>
<dbReference type="SUPFAM" id="SSF52833">
    <property type="entry name" value="Thioredoxin-like"/>
    <property type="match status" value="1"/>
</dbReference>
<reference evidence="2 3" key="1">
    <citation type="submission" date="2024-03" db="EMBL/GenBank/DDBJ databases">
        <title>A high-quality draft genome sequence of Diaporthe vaccinii, a causative agent of upright dieback and viscid rot disease in cranberry plants.</title>
        <authorList>
            <person name="Sarrasin M."/>
            <person name="Lang B.F."/>
            <person name="Burger G."/>
        </authorList>
    </citation>
    <scope>NUCLEOTIDE SEQUENCE [LARGE SCALE GENOMIC DNA]</scope>
    <source>
        <strain evidence="2 3">IS7</strain>
    </source>
</reference>
<organism evidence="2 3">
    <name type="scientific">Diaporthe vaccinii</name>
    <dbReference type="NCBI Taxonomy" id="105482"/>
    <lineage>
        <taxon>Eukaryota</taxon>
        <taxon>Fungi</taxon>
        <taxon>Dikarya</taxon>
        <taxon>Ascomycota</taxon>
        <taxon>Pezizomycotina</taxon>
        <taxon>Sordariomycetes</taxon>
        <taxon>Sordariomycetidae</taxon>
        <taxon>Diaporthales</taxon>
        <taxon>Diaporthaceae</taxon>
        <taxon>Diaporthe</taxon>
        <taxon>Diaporthe eres species complex</taxon>
    </lineage>
</organism>
<dbReference type="PANTHER" id="PTHR45694">
    <property type="entry name" value="GLUTAREDOXIN 2"/>
    <property type="match status" value="1"/>
</dbReference>
<dbReference type="NCBIfam" id="TIGR02180">
    <property type="entry name" value="GRX_euk"/>
    <property type="match status" value="1"/>
</dbReference>
<name>A0ABR4EBJ1_9PEZI</name>
<protein>
    <recommendedName>
        <fullName evidence="1">Glutaredoxin domain-containing protein</fullName>
    </recommendedName>
</protein>
<dbReference type="InterPro" id="IPR014025">
    <property type="entry name" value="Glutaredoxin_subgr"/>
</dbReference>
<evidence type="ECO:0000313" key="2">
    <source>
        <dbReference type="EMBL" id="KAL2279796.1"/>
    </source>
</evidence>
<proteinExistence type="predicted"/>
<dbReference type="EMBL" id="JBAWTH010000072">
    <property type="protein sequence ID" value="KAL2279796.1"/>
    <property type="molecule type" value="Genomic_DNA"/>
</dbReference>
<comment type="caution">
    <text evidence="2">The sequence shown here is derived from an EMBL/GenBank/DDBJ whole genome shotgun (WGS) entry which is preliminary data.</text>
</comment>
<feature type="domain" description="Glutaredoxin" evidence="1">
    <location>
        <begin position="34"/>
        <end position="96"/>
    </location>
</feature>
<accession>A0ABR4EBJ1</accession>
<dbReference type="InterPro" id="IPR011899">
    <property type="entry name" value="Glutaredoxin_euk/vir"/>
</dbReference>
<evidence type="ECO:0000313" key="3">
    <source>
        <dbReference type="Proteomes" id="UP001600888"/>
    </source>
</evidence>
<evidence type="ECO:0000259" key="1">
    <source>
        <dbReference type="Pfam" id="PF00462"/>
    </source>
</evidence>
<dbReference type="InterPro" id="IPR002109">
    <property type="entry name" value="Glutaredoxin"/>
</dbReference>